<dbReference type="Pfam" id="PF01521">
    <property type="entry name" value="Fe-S_biosyn"/>
    <property type="match status" value="1"/>
</dbReference>
<dbReference type="InterPro" id="IPR035903">
    <property type="entry name" value="HesB-like_dom_sf"/>
</dbReference>
<dbReference type="EMBL" id="CP141615">
    <property type="protein sequence ID" value="WRP17436.1"/>
    <property type="molecule type" value="Genomic_DNA"/>
</dbReference>
<dbReference type="NCBIfam" id="TIGR00049">
    <property type="entry name" value="iron-sulfur cluster assembly accessory protein"/>
    <property type="match status" value="1"/>
</dbReference>
<keyword evidence="3" id="KW-1185">Reference proteome</keyword>
<dbReference type="NCBIfam" id="NF010147">
    <property type="entry name" value="PRK13623.1"/>
    <property type="match status" value="1"/>
</dbReference>
<evidence type="ECO:0000313" key="3">
    <source>
        <dbReference type="Proteomes" id="UP001332192"/>
    </source>
</evidence>
<dbReference type="Gene3D" id="2.60.300.12">
    <property type="entry name" value="HesB-like domain"/>
    <property type="match status" value="1"/>
</dbReference>
<dbReference type="Proteomes" id="UP001332192">
    <property type="component" value="Chromosome"/>
</dbReference>
<dbReference type="PANTHER" id="PTHR43011">
    <property type="entry name" value="IRON-SULFUR CLUSTER ASSEMBLY 2 HOMOLOG, MITOCHONDRIAL"/>
    <property type="match status" value="1"/>
</dbReference>
<dbReference type="PROSITE" id="PS01152">
    <property type="entry name" value="HESB"/>
    <property type="match status" value="1"/>
</dbReference>
<dbReference type="RefSeq" id="WP_324716706.1">
    <property type="nucleotide sequence ID" value="NZ_CP141615.1"/>
</dbReference>
<gene>
    <name evidence="2" type="primary">erpA</name>
    <name evidence="2" type="ORF">U7230_00010</name>
</gene>
<feature type="domain" description="Core" evidence="1">
    <location>
        <begin position="2"/>
        <end position="102"/>
    </location>
</feature>
<dbReference type="PANTHER" id="PTHR43011:SF1">
    <property type="entry name" value="IRON-SULFUR CLUSTER ASSEMBLY 2 HOMOLOG, MITOCHONDRIAL"/>
    <property type="match status" value="1"/>
</dbReference>
<protein>
    <submittedName>
        <fullName evidence="2">Iron-sulfur cluster insertion protein ErpA</fullName>
    </submittedName>
</protein>
<organism evidence="2 3">
    <name type="scientific">Carboxydichorda subterranea</name>
    <dbReference type="NCBI Taxonomy" id="3109565"/>
    <lineage>
        <taxon>Bacteria</taxon>
        <taxon>Bacillati</taxon>
        <taxon>Bacillota</taxon>
        <taxon>Limnochordia</taxon>
        <taxon>Limnochordales</taxon>
        <taxon>Geochordaceae</taxon>
        <taxon>Carboxydichorda</taxon>
    </lineage>
</organism>
<dbReference type="InterPro" id="IPR016092">
    <property type="entry name" value="ATAP"/>
</dbReference>
<reference evidence="2 3" key="1">
    <citation type="journal article" date="2024" name="Front. Microbiol.">
        <title>Novel thermophilic genera Geochorda gen. nov. and Carboxydochorda gen. nov. from the deep terrestrial subsurface reveal the ecophysiological diversity in the class Limnochordia.</title>
        <authorList>
            <person name="Karnachuk O.V."/>
            <person name="Lukina A.P."/>
            <person name="Avakyan M.R."/>
            <person name="Kadnikov V.V."/>
            <person name="Begmatov S."/>
            <person name="Beletsky A.V."/>
            <person name="Vlasova K.G."/>
            <person name="Novikov A.A."/>
            <person name="Shcherbakova V.A."/>
            <person name="Mardanov A.V."/>
            <person name="Ravin N.V."/>
        </authorList>
    </citation>
    <scope>NUCLEOTIDE SEQUENCE [LARGE SCALE GENOMIC DNA]</scope>
    <source>
        <strain evidence="2 3">L945</strain>
    </source>
</reference>
<sequence length="122" mass="13156">MLTLTAEASARLRELLEQKQRPELLLRIYVQPGGCRGYSYGMAFDDKVREGDTVVEQDGLRIAVDPFSVEFLQGAEVGYVESLMGGGFTIRNPNAVSTCGCGQSFRTAKDRGKPQSCCGGAG</sequence>
<evidence type="ECO:0000259" key="1">
    <source>
        <dbReference type="Pfam" id="PF01521"/>
    </source>
</evidence>
<name>A0ABZ1BXM8_9FIRM</name>
<dbReference type="InterPro" id="IPR000361">
    <property type="entry name" value="ATAP_core_dom"/>
</dbReference>
<dbReference type="InterPro" id="IPR017870">
    <property type="entry name" value="FeS_cluster_insertion_CS"/>
</dbReference>
<accession>A0ABZ1BXM8</accession>
<dbReference type="SUPFAM" id="SSF89360">
    <property type="entry name" value="HesB-like domain"/>
    <property type="match status" value="1"/>
</dbReference>
<evidence type="ECO:0000313" key="2">
    <source>
        <dbReference type="EMBL" id="WRP17436.1"/>
    </source>
</evidence>
<proteinExistence type="predicted"/>